<protein>
    <submittedName>
        <fullName evidence="2">Uncharacterized protein</fullName>
    </submittedName>
</protein>
<evidence type="ECO:0000313" key="3">
    <source>
        <dbReference type="Proteomes" id="UP001198983"/>
    </source>
</evidence>
<organism evidence="2 3">
    <name type="scientific">Terrisporobacter hibernicus</name>
    <dbReference type="NCBI Taxonomy" id="2813371"/>
    <lineage>
        <taxon>Bacteria</taxon>
        <taxon>Bacillati</taxon>
        <taxon>Bacillota</taxon>
        <taxon>Clostridia</taxon>
        <taxon>Peptostreptococcales</taxon>
        <taxon>Peptostreptococcaceae</taxon>
        <taxon>Terrisporobacter</taxon>
    </lineage>
</organism>
<feature type="coiled-coil region" evidence="1">
    <location>
        <begin position="36"/>
        <end position="63"/>
    </location>
</feature>
<accession>A0AAX2ZD48</accession>
<keyword evidence="3" id="KW-1185">Reference proteome</keyword>
<dbReference type="AlphaFoldDB" id="A0AAX2ZD48"/>
<dbReference type="RefSeq" id="WP_148556489.1">
    <property type="nucleotide sequence ID" value="NZ_CP081135.1"/>
</dbReference>
<keyword evidence="1" id="KW-0175">Coiled coil</keyword>
<dbReference type="KEGG" id="tem:JW646_16155"/>
<sequence>MNNNIDNKITSNPNIYSWNESMILDKIQEILDDKNIDDLELSKEELEDIISKLNNNITTEELNESACIIAENIDELKVLPKEDVKEYILRLINYLNNTNLKCIIGEFKGIEFEIFKDSNVDDVFKDYYSKYDETYGISSMLSDLGLK</sequence>
<name>A0AAX2ZD48_9FIRM</name>
<evidence type="ECO:0000256" key="1">
    <source>
        <dbReference type="SAM" id="Coils"/>
    </source>
</evidence>
<gene>
    <name evidence="2" type="ORF">JW646_16155</name>
</gene>
<reference evidence="2 3" key="1">
    <citation type="journal article" date="2023" name="Int. J. Syst. Evol. Microbiol.">
        <title>Terrisporobacter hibernicus sp. nov., isolated from bovine faeces in Northern Ireland.</title>
        <authorList>
            <person name="Mitchell M."/>
            <person name="Nguyen S.V."/>
            <person name="Connor M."/>
            <person name="Fairley D.J."/>
            <person name="Donoghue O."/>
            <person name="Marshall H."/>
            <person name="Koolman L."/>
            <person name="McMullan G."/>
            <person name="Schaffer K.E."/>
            <person name="McGrath J.W."/>
            <person name="Fanning S."/>
        </authorList>
    </citation>
    <scope>NUCLEOTIDE SEQUENCE [LARGE SCALE GENOMIC DNA]</scope>
    <source>
        <strain evidence="2 3">MCA3</strain>
    </source>
</reference>
<dbReference type="Proteomes" id="UP001198983">
    <property type="component" value="Chromosome"/>
</dbReference>
<proteinExistence type="predicted"/>
<dbReference type="EMBL" id="CP081135">
    <property type="protein sequence ID" value="UEL47148.1"/>
    <property type="molecule type" value="Genomic_DNA"/>
</dbReference>
<evidence type="ECO:0000313" key="2">
    <source>
        <dbReference type="EMBL" id="UEL47148.1"/>
    </source>
</evidence>